<dbReference type="HAMAP" id="MF_00768">
    <property type="entry name" value="HTH_type_BetI"/>
    <property type="match status" value="1"/>
</dbReference>
<dbReference type="NCBIfam" id="NF001978">
    <property type="entry name" value="PRK00767.1"/>
    <property type="match status" value="1"/>
</dbReference>
<dbReference type="AlphaFoldDB" id="A0AA39CQB8"/>
<gene>
    <name evidence="8" type="ORF">H2204_014153</name>
</gene>
<evidence type="ECO:0000256" key="5">
    <source>
        <dbReference type="ARBA" id="ARBA00023163"/>
    </source>
</evidence>
<evidence type="ECO:0000259" key="7">
    <source>
        <dbReference type="PROSITE" id="PS50977"/>
    </source>
</evidence>
<evidence type="ECO:0000256" key="3">
    <source>
        <dbReference type="ARBA" id="ARBA00023015"/>
    </source>
</evidence>
<dbReference type="InterPro" id="IPR050109">
    <property type="entry name" value="HTH-type_TetR-like_transc_reg"/>
</dbReference>
<dbReference type="PROSITE" id="PS50977">
    <property type="entry name" value="HTH_TETR_2"/>
    <property type="match status" value="1"/>
</dbReference>
<dbReference type="Pfam" id="PF00440">
    <property type="entry name" value="TetR_N"/>
    <property type="match status" value="1"/>
</dbReference>
<protein>
    <recommendedName>
        <fullName evidence="7">HTH tetR-type domain-containing protein</fullName>
    </recommendedName>
</protein>
<keyword evidence="2" id="KW-0678">Repressor</keyword>
<dbReference type="InterPro" id="IPR009057">
    <property type="entry name" value="Homeodomain-like_sf"/>
</dbReference>
<keyword evidence="3" id="KW-0805">Transcription regulation</keyword>
<dbReference type="SUPFAM" id="SSF46689">
    <property type="entry name" value="Homeodomain-like"/>
    <property type="match status" value="1"/>
</dbReference>
<dbReference type="GO" id="GO:0003700">
    <property type="term" value="F:DNA-binding transcription factor activity"/>
    <property type="evidence" value="ECO:0007669"/>
    <property type="project" value="TreeGrafter"/>
</dbReference>
<evidence type="ECO:0000256" key="6">
    <source>
        <dbReference type="ARBA" id="ARBA00024936"/>
    </source>
</evidence>
<evidence type="ECO:0000256" key="4">
    <source>
        <dbReference type="ARBA" id="ARBA00023125"/>
    </source>
</evidence>
<proteinExistence type="inferred from homology"/>
<keyword evidence="4" id="KW-0238">DNA-binding</keyword>
<comment type="function">
    <text evidence="6">Repressor involved in the biosynthesis of the osmoprotectant glycine betaine. It represses transcription of the choline transporter BetT and the genes of BetAB involved in the synthesis of glycine betaine.</text>
</comment>
<comment type="pathway">
    <text evidence="1">Amine and polyamine biosynthesis; betaine biosynthesis via choline pathway [regulation].</text>
</comment>
<dbReference type="InterPro" id="IPR001647">
    <property type="entry name" value="HTH_TetR"/>
</dbReference>
<accession>A0AA39CQB8</accession>
<comment type="caution">
    <text evidence="8">The sequence shown here is derived from an EMBL/GenBank/DDBJ whole genome shotgun (WGS) entry which is preliminary data.</text>
</comment>
<dbReference type="InterPro" id="IPR039538">
    <property type="entry name" value="BetI_C"/>
</dbReference>
<dbReference type="SUPFAM" id="SSF48498">
    <property type="entry name" value="Tetracyclin repressor-like, C-terminal domain"/>
    <property type="match status" value="1"/>
</dbReference>
<dbReference type="PANTHER" id="PTHR30055">
    <property type="entry name" value="HTH-TYPE TRANSCRIPTIONAL REGULATOR RUTR"/>
    <property type="match status" value="1"/>
</dbReference>
<dbReference type="PANTHER" id="PTHR30055:SF234">
    <property type="entry name" value="HTH-TYPE TRANSCRIPTIONAL REGULATOR BETI"/>
    <property type="match status" value="1"/>
</dbReference>
<dbReference type="GO" id="GO:0000976">
    <property type="term" value="F:transcription cis-regulatory region binding"/>
    <property type="evidence" value="ECO:0007669"/>
    <property type="project" value="TreeGrafter"/>
</dbReference>
<dbReference type="Gene3D" id="1.10.357.10">
    <property type="entry name" value="Tetracycline Repressor, domain 2"/>
    <property type="match status" value="1"/>
</dbReference>
<dbReference type="InterPro" id="IPR036271">
    <property type="entry name" value="Tet_transcr_reg_TetR-rel_C_sf"/>
</dbReference>
<evidence type="ECO:0000313" key="8">
    <source>
        <dbReference type="EMBL" id="KAJ9616046.1"/>
    </source>
</evidence>
<sequence length="212" mass="23458">MIFTSPAVRVAIRGETMPKKGVEPVRREQLIRATFQTIDEIGMADATVATIARKAGLSSGIVAHYFGDKDGLLNAAMRQILRELKAAVARYRDAAAGDARSQLRAIVDGNFDDSQTNGTAMRVWLTFWAASMHQPELARLQRANDQRLFSNLCHQFNRQLPHAQARLSARGLAAMIDGLWLRGSLVGGDFNADKARRIAYGYIDFQLQANAR</sequence>
<reference evidence="8" key="1">
    <citation type="submission" date="2022-10" db="EMBL/GenBank/DDBJ databases">
        <title>Culturing micro-colonial fungi from biological soil crusts in the Mojave desert and describing Neophaeococcomyces mojavensis, and introducing the new genera and species Taxawa tesnikishii.</title>
        <authorList>
            <person name="Kurbessoian T."/>
            <person name="Stajich J.E."/>
        </authorList>
    </citation>
    <scope>NUCLEOTIDE SEQUENCE</scope>
    <source>
        <strain evidence="8">TK_35</strain>
    </source>
</reference>
<evidence type="ECO:0000256" key="1">
    <source>
        <dbReference type="ARBA" id="ARBA00004719"/>
    </source>
</evidence>
<dbReference type="NCBIfam" id="TIGR03384">
    <property type="entry name" value="betaine_BetI"/>
    <property type="match status" value="1"/>
</dbReference>
<feature type="domain" description="HTH tetR-type" evidence="7">
    <location>
        <begin position="24"/>
        <end position="84"/>
    </location>
</feature>
<organism evidence="8">
    <name type="scientific">Knufia peltigerae</name>
    <dbReference type="NCBI Taxonomy" id="1002370"/>
    <lineage>
        <taxon>Eukaryota</taxon>
        <taxon>Fungi</taxon>
        <taxon>Dikarya</taxon>
        <taxon>Ascomycota</taxon>
        <taxon>Pezizomycotina</taxon>
        <taxon>Eurotiomycetes</taxon>
        <taxon>Chaetothyriomycetidae</taxon>
        <taxon>Chaetothyriales</taxon>
        <taxon>Trichomeriaceae</taxon>
        <taxon>Knufia</taxon>
    </lineage>
</organism>
<dbReference type="EMBL" id="JAPDRN010000174">
    <property type="protein sequence ID" value="KAJ9616046.1"/>
    <property type="molecule type" value="Genomic_DNA"/>
</dbReference>
<dbReference type="Pfam" id="PF13977">
    <property type="entry name" value="TetR_C_6"/>
    <property type="match status" value="1"/>
</dbReference>
<dbReference type="InterPro" id="IPR017757">
    <property type="entry name" value="Tscrpt_rep_BetI"/>
</dbReference>
<name>A0AA39CQB8_9EURO</name>
<keyword evidence="5" id="KW-0804">Transcription</keyword>
<evidence type="ECO:0000256" key="2">
    <source>
        <dbReference type="ARBA" id="ARBA00022491"/>
    </source>
</evidence>